<keyword evidence="4" id="KW-0804">Transcription</keyword>
<comment type="caution">
    <text evidence="7">The sequence shown here is derived from an EMBL/GenBank/DDBJ whole genome shotgun (WGS) entry which is preliminary data.</text>
</comment>
<dbReference type="GO" id="GO:0006352">
    <property type="term" value="P:DNA-templated transcription initiation"/>
    <property type="evidence" value="ECO:0007669"/>
    <property type="project" value="InterPro"/>
</dbReference>
<evidence type="ECO:0000259" key="5">
    <source>
        <dbReference type="Pfam" id="PF04542"/>
    </source>
</evidence>
<evidence type="ECO:0000256" key="3">
    <source>
        <dbReference type="ARBA" id="ARBA00023082"/>
    </source>
</evidence>
<dbReference type="InterPro" id="IPR013324">
    <property type="entry name" value="RNA_pol_sigma_r3/r4-like"/>
</dbReference>
<dbReference type="RefSeq" id="WP_312873238.1">
    <property type="nucleotide sequence ID" value="NZ_JACCCO010000001.1"/>
</dbReference>
<dbReference type="Proteomes" id="UP000576393">
    <property type="component" value="Unassembled WGS sequence"/>
</dbReference>
<evidence type="ECO:0000256" key="4">
    <source>
        <dbReference type="ARBA" id="ARBA00023163"/>
    </source>
</evidence>
<dbReference type="InterPro" id="IPR036388">
    <property type="entry name" value="WH-like_DNA-bd_sf"/>
</dbReference>
<organism evidence="7 8">
    <name type="scientific">Streptosporangium sandarakinum</name>
    <dbReference type="NCBI Taxonomy" id="1260955"/>
    <lineage>
        <taxon>Bacteria</taxon>
        <taxon>Bacillati</taxon>
        <taxon>Actinomycetota</taxon>
        <taxon>Actinomycetes</taxon>
        <taxon>Streptosporangiales</taxon>
        <taxon>Streptosporangiaceae</taxon>
        <taxon>Streptosporangium</taxon>
    </lineage>
</organism>
<dbReference type="InterPro" id="IPR013325">
    <property type="entry name" value="RNA_pol_sigma_r2"/>
</dbReference>
<sequence length="200" mass="21982">MIAPRLDPEAGSETGGSPPVLDFDRIFDDHFTEIHRYVARRLDVHTADDLAAETFLRAFRDRHRFDAARGEIRPWLYGIATNLLAKHRRSEIRRWKALARTAVRDTAGHHGGHADGHEDAVTARVAAGRVTGRLAGALAGLAERDRNVVLLVALGGLSHAEVAAALDIPYGTVASRLSRARRRLREALGDIDPLKEDHDG</sequence>
<dbReference type="InterPro" id="IPR014284">
    <property type="entry name" value="RNA_pol_sigma-70_dom"/>
</dbReference>
<keyword evidence="3" id="KW-0731">Sigma factor</keyword>
<evidence type="ECO:0000256" key="2">
    <source>
        <dbReference type="ARBA" id="ARBA00023015"/>
    </source>
</evidence>
<comment type="similarity">
    <text evidence="1">Belongs to the sigma-70 factor family. ECF subfamily.</text>
</comment>
<dbReference type="GO" id="GO:0003677">
    <property type="term" value="F:DNA binding"/>
    <property type="evidence" value="ECO:0007669"/>
    <property type="project" value="InterPro"/>
</dbReference>
<dbReference type="InterPro" id="IPR007627">
    <property type="entry name" value="RNA_pol_sigma70_r2"/>
</dbReference>
<dbReference type="Pfam" id="PF08281">
    <property type="entry name" value="Sigma70_r4_2"/>
    <property type="match status" value="1"/>
</dbReference>
<keyword evidence="2" id="KW-0805">Transcription regulation</keyword>
<dbReference type="InterPro" id="IPR039425">
    <property type="entry name" value="RNA_pol_sigma-70-like"/>
</dbReference>
<dbReference type="InterPro" id="IPR013249">
    <property type="entry name" value="RNA_pol_sigma70_r4_t2"/>
</dbReference>
<reference evidence="7 8" key="1">
    <citation type="submission" date="2020-07" db="EMBL/GenBank/DDBJ databases">
        <title>Sequencing the genomes of 1000 actinobacteria strains.</title>
        <authorList>
            <person name="Klenk H.-P."/>
        </authorList>
    </citation>
    <scope>NUCLEOTIDE SEQUENCE [LARGE SCALE GENOMIC DNA]</scope>
    <source>
        <strain evidence="7 8">DSM 45763</strain>
    </source>
</reference>
<proteinExistence type="inferred from homology"/>
<protein>
    <submittedName>
        <fullName evidence="7">RNA polymerase sigma-70 factor (ECF subfamily)</fullName>
    </submittedName>
</protein>
<gene>
    <name evidence="7" type="ORF">HDA43_002786</name>
</gene>
<feature type="domain" description="RNA polymerase sigma-70 region 2" evidence="5">
    <location>
        <begin position="29"/>
        <end position="91"/>
    </location>
</feature>
<dbReference type="Pfam" id="PF04542">
    <property type="entry name" value="Sigma70_r2"/>
    <property type="match status" value="1"/>
</dbReference>
<evidence type="ECO:0000313" key="7">
    <source>
        <dbReference type="EMBL" id="NYF40627.1"/>
    </source>
</evidence>
<dbReference type="GO" id="GO:0016987">
    <property type="term" value="F:sigma factor activity"/>
    <property type="evidence" value="ECO:0007669"/>
    <property type="project" value="UniProtKB-KW"/>
</dbReference>
<dbReference type="AlphaFoldDB" id="A0A852USP7"/>
<evidence type="ECO:0000313" key="8">
    <source>
        <dbReference type="Proteomes" id="UP000576393"/>
    </source>
</evidence>
<dbReference type="NCBIfam" id="TIGR02937">
    <property type="entry name" value="sigma70-ECF"/>
    <property type="match status" value="1"/>
</dbReference>
<keyword evidence="8" id="KW-1185">Reference proteome</keyword>
<dbReference type="SUPFAM" id="SSF88659">
    <property type="entry name" value="Sigma3 and sigma4 domains of RNA polymerase sigma factors"/>
    <property type="match status" value="1"/>
</dbReference>
<accession>A0A852USP7</accession>
<evidence type="ECO:0000256" key="1">
    <source>
        <dbReference type="ARBA" id="ARBA00010641"/>
    </source>
</evidence>
<dbReference type="EMBL" id="JACCCO010000001">
    <property type="protein sequence ID" value="NYF40627.1"/>
    <property type="molecule type" value="Genomic_DNA"/>
</dbReference>
<dbReference type="PANTHER" id="PTHR43133">
    <property type="entry name" value="RNA POLYMERASE ECF-TYPE SIGMA FACTO"/>
    <property type="match status" value="1"/>
</dbReference>
<dbReference type="Gene3D" id="1.10.1740.10">
    <property type="match status" value="1"/>
</dbReference>
<dbReference type="PANTHER" id="PTHR43133:SF25">
    <property type="entry name" value="RNA POLYMERASE SIGMA FACTOR RFAY-RELATED"/>
    <property type="match status" value="1"/>
</dbReference>
<dbReference type="Gene3D" id="1.10.10.10">
    <property type="entry name" value="Winged helix-like DNA-binding domain superfamily/Winged helix DNA-binding domain"/>
    <property type="match status" value="1"/>
</dbReference>
<evidence type="ECO:0000259" key="6">
    <source>
        <dbReference type="Pfam" id="PF08281"/>
    </source>
</evidence>
<dbReference type="SUPFAM" id="SSF88946">
    <property type="entry name" value="Sigma2 domain of RNA polymerase sigma factors"/>
    <property type="match status" value="1"/>
</dbReference>
<feature type="domain" description="RNA polymerase sigma factor 70 region 4 type 2" evidence="6">
    <location>
        <begin position="133"/>
        <end position="184"/>
    </location>
</feature>
<name>A0A852USP7_9ACTN</name>